<evidence type="ECO:0000256" key="1">
    <source>
        <dbReference type="ARBA" id="ARBA00004186"/>
    </source>
</evidence>
<dbReference type="Proteomes" id="UP000009022">
    <property type="component" value="Unassembled WGS sequence"/>
</dbReference>
<evidence type="ECO:0000313" key="13">
    <source>
        <dbReference type="Proteomes" id="UP000009022"/>
    </source>
</evidence>
<evidence type="ECO:0000256" key="4">
    <source>
        <dbReference type="ARBA" id="ARBA00022618"/>
    </source>
</evidence>
<evidence type="ECO:0000256" key="7">
    <source>
        <dbReference type="ARBA" id="ARBA00023054"/>
    </source>
</evidence>
<evidence type="ECO:0000256" key="5">
    <source>
        <dbReference type="ARBA" id="ARBA00022701"/>
    </source>
</evidence>
<evidence type="ECO:0000256" key="6">
    <source>
        <dbReference type="ARBA" id="ARBA00022776"/>
    </source>
</evidence>
<protein>
    <recommendedName>
        <fullName evidence="11">HAUS augmin-like complex subunit 3 N-terminal domain-containing protein</fullName>
    </recommendedName>
</protein>
<sequence length="540" mass="62263">MAAHQVIDKLLTNLTKLGCPIGQKLQPASLEWLFEEDSMLSFLAWLADSVDNNNVLSSEEKDRFEKLVTEKGEKVLRGRDLEAALQTIDQTDQETQIDESEDLLRADLHALRKEIATAKAYKAKIINHRNALNIHQISLSHKLDPLVDLNNLKRQENNNIAQENEEANKKVNKSLQMITQNVRSLAQLYDADNPPFLYQQSLSDYHASTEKFLRTLTNFIKKQFFEGISEIVGPENESYYQLLDINNPLEELLRGKSEERYSQERQELSRLQQIYPLSKLQQIKAKARLSGIQSAINFAKVQLGSHEFLLQRNVVFLRQLEKEKSEILHQIRDDINTIQSTSLSNALKREARLIDTPILRGDYDLKIARQNYFTSKQDEVINKLMFLRSYPSNTKQEEPNAFITYASLVDAVGNLNRLVSSFSVALTSFESHNEEKLRRCLLSCTSLEDKIFSGNRTTKNLQLSPKQILDNLTEIEELLLSLEKTLKEIISDFDKKKKVLQADQYVAFERRIFVLFLTDSNQLQKYVAELKERVAAQRII</sequence>
<dbReference type="PANTHER" id="PTHR19378:SF0">
    <property type="entry name" value="HAUS AUGMIN-LIKE COMPLEX SUBUNIT 3"/>
    <property type="match status" value="1"/>
</dbReference>
<dbReference type="EMBL" id="DS985249">
    <property type="protein sequence ID" value="EDV22559.1"/>
    <property type="molecule type" value="Genomic_DNA"/>
</dbReference>
<dbReference type="PANTHER" id="PTHR19378">
    <property type="entry name" value="GOLGIN- RELATED"/>
    <property type="match status" value="1"/>
</dbReference>
<evidence type="ECO:0000259" key="11">
    <source>
        <dbReference type="Pfam" id="PF14932"/>
    </source>
</evidence>
<dbReference type="GO" id="GO:0005874">
    <property type="term" value="C:microtubule"/>
    <property type="evidence" value="ECO:0007669"/>
    <property type="project" value="UniProtKB-KW"/>
</dbReference>
<evidence type="ECO:0000256" key="8">
    <source>
        <dbReference type="ARBA" id="ARBA00023212"/>
    </source>
</evidence>
<keyword evidence="9" id="KW-0131">Cell cycle</keyword>
<dbReference type="OMA" id="LEWFCGN"/>
<keyword evidence="7 10" id="KW-0175">Coiled coil</keyword>
<dbReference type="GO" id="GO:0005815">
    <property type="term" value="C:microtubule organizing center"/>
    <property type="evidence" value="ECO:0000318"/>
    <property type="project" value="GO_Central"/>
</dbReference>
<feature type="coiled-coil region" evidence="10">
    <location>
        <begin position="146"/>
        <end position="177"/>
    </location>
</feature>
<dbReference type="CTD" id="6756129"/>
<dbReference type="AlphaFoldDB" id="B3S404"/>
<keyword evidence="4" id="KW-0132">Cell division</keyword>
<dbReference type="Pfam" id="PF14932">
    <property type="entry name" value="HAUS-augmin3"/>
    <property type="match status" value="1"/>
</dbReference>
<dbReference type="GeneID" id="6756129"/>
<dbReference type="PRINTS" id="PR02089">
    <property type="entry name" value="HAUSAUGMINL3"/>
</dbReference>
<dbReference type="InParanoid" id="B3S404"/>
<evidence type="ECO:0000256" key="2">
    <source>
        <dbReference type="ARBA" id="ARBA00009645"/>
    </source>
</evidence>
<comment type="subcellular location">
    <subcellularLocation>
        <location evidence="1">Cytoplasm</location>
        <location evidence="1">Cytoskeleton</location>
        <location evidence="1">Spindle</location>
    </subcellularLocation>
</comment>
<dbReference type="OrthoDB" id="2159690at2759"/>
<dbReference type="eggNOG" id="ENOG502R4I5">
    <property type="taxonomic scope" value="Eukaryota"/>
</dbReference>
<dbReference type="GO" id="GO:0051225">
    <property type="term" value="P:spindle assembly"/>
    <property type="evidence" value="ECO:0000318"/>
    <property type="project" value="GO_Central"/>
</dbReference>
<evidence type="ECO:0000313" key="12">
    <source>
        <dbReference type="EMBL" id="EDV22559.1"/>
    </source>
</evidence>
<evidence type="ECO:0000256" key="3">
    <source>
        <dbReference type="ARBA" id="ARBA00022490"/>
    </source>
</evidence>
<gene>
    <name evidence="12" type="ORF">TRIADDRAFT_58908</name>
</gene>
<keyword evidence="5" id="KW-0493">Microtubule</keyword>
<comment type="similarity">
    <text evidence="2">Belongs to the HAUS3 family.</text>
</comment>
<evidence type="ECO:0000256" key="9">
    <source>
        <dbReference type="ARBA" id="ARBA00023306"/>
    </source>
</evidence>
<dbReference type="GO" id="GO:0070652">
    <property type="term" value="C:HAUS complex"/>
    <property type="evidence" value="ECO:0000318"/>
    <property type="project" value="GO_Central"/>
</dbReference>
<name>B3S404_TRIAD</name>
<keyword evidence="6" id="KW-0498">Mitosis</keyword>
<dbReference type="HOGENOM" id="CLU_031795_0_0_1"/>
<keyword evidence="3" id="KW-0963">Cytoplasm</keyword>
<dbReference type="GO" id="GO:0031023">
    <property type="term" value="P:microtubule organizing center organization"/>
    <property type="evidence" value="ECO:0000318"/>
    <property type="project" value="GO_Central"/>
</dbReference>
<keyword evidence="13" id="KW-1185">Reference proteome</keyword>
<dbReference type="KEGG" id="tad:TRIADDRAFT_58908"/>
<proteinExistence type="inferred from homology"/>
<dbReference type="RefSeq" id="XP_002115103.1">
    <property type="nucleotide sequence ID" value="XM_002115067.1"/>
</dbReference>
<dbReference type="GO" id="GO:0051301">
    <property type="term" value="P:cell division"/>
    <property type="evidence" value="ECO:0007669"/>
    <property type="project" value="UniProtKB-KW"/>
</dbReference>
<dbReference type="GO" id="GO:0072686">
    <property type="term" value="C:mitotic spindle"/>
    <property type="evidence" value="ECO:0000318"/>
    <property type="project" value="GO_Central"/>
</dbReference>
<evidence type="ECO:0000256" key="10">
    <source>
        <dbReference type="SAM" id="Coils"/>
    </source>
</evidence>
<feature type="domain" description="HAUS augmin-like complex subunit 3 N-terminal" evidence="11">
    <location>
        <begin position="32"/>
        <end position="287"/>
    </location>
</feature>
<keyword evidence="8" id="KW-0206">Cytoskeleton</keyword>
<dbReference type="PhylomeDB" id="B3S404"/>
<reference evidence="12 13" key="1">
    <citation type="journal article" date="2008" name="Nature">
        <title>The Trichoplax genome and the nature of placozoans.</title>
        <authorList>
            <person name="Srivastava M."/>
            <person name="Begovic E."/>
            <person name="Chapman J."/>
            <person name="Putnam N.H."/>
            <person name="Hellsten U."/>
            <person name="Kawashima T."/>
            <person name="Kuo A."/>
            <person name="Mitros T."/>
            <person name="Salamov A."/>
            <person name="Carpenter M.L."/>
            <person name="Signorovitch A.Y."/>
            <person name="Moreno M.A."/>
            <person name="Kamm K."/>
            <person name="Grimwood J."/>
            <person name="Schmutz J."/>
            <person name="Shapiro H."/>
            <person name="Grigoriev I.V."/>
            <person name="Buss L.W."/>
            <person name="Schierwater B."/>
            <person name="Dellaporta S.L."/>
            <person name="Rokhsar D.S."/>
        </authorList>
    </citation>
    <scope>NUCLEOTIDE SEQUENCE [LARGE SCALE GENOMIC DNA]</scope>
    <source>
        <strain evidence="12 13">Grell-BS-1999</strain>
    </source>
</reference>
<dbReference type="InterPro" id="IPR026206">
    <property type="entry name" value="HAUS3"/>
</dbReference>
<accession>B3S404</accession>
<dbReference type="STRING" id="10228.B3S404"/>
<organism evidence="12 13">
    <name type="scientific">Trichoplax adhaerens</name>
    <name type="common">Trichoplax reptans</name>
    <dbReference type="NCBI Taxonomy" id="10228"/>
    <lineage>
        <taxon>Eukaryota</taxon>
        <taxon>Metazoa</taxon>
        <taxon>Placozoa</taxon>
        <taxon>Uniplacotomia</taxon>
        <taxon>Trichoplacea</taxon>
        <taxon>Trichoplacidae</taxon>
        <taxon>Trichoplax</taxon>
    </lineage>
</organism>
<dbReference type="InterPro" id="IPR032733">
    <property type="entry name" value="HAUS3_N"/>
</dbReference>